<dbReference type="AlphaFoldDB" id="A0A7M2SCH3"/>
<name>A0A7M2SCH3_9ACTN</name>
<gene>
    <name evidence="1" type="ORF">IM697_22750</name>
</gene>
<dbReference type="KEGG" id="sfeu:IM697_22750"/>
<dbReference type="RefSeq" id="WP_194037710.1">
    <property type="nucleotide sequence ID" value="NZ_CP063373.1"/>
</dbReference>
<proteinExistence type="predicted"/>
<dbReference type="Proteomes" id="UP000594205">
    <property type="component" value="Chromosome"/>
</dbReference>
<sequence>MLDLDDLVNRVVNPDVRPLVKEAHRCYAIGAARAAIVLTWTAVCADLIHKIEVLKEEGEPDARPLAETVERAQQPGQADAVPLMLNVEKTILDIAEKLELIDSTQKTQLERLREDRHLCAHPSLRPMGELYVPTSEYARAHLAAALDAVLVHQPSQGRKVRDSFIAHVADPAFTFEAGYLGHTFFDRVRRTSRAKLVDFAAKFALLQIEDDNMPLAAPMFADRMAQCLRLFADRDQPLAEECLARHMPRLENAEPAVQLAALGRLGDLPAFWKALPDPMRTLYNTKITSIATQVPAIGYLRPDETRALALVAYPDVRTSLPALTSTFAVLPVAERSRVIGARPAPYFLPYLPGLLTEVRSFDEGELVARTAILPSASLMSLEDTKAVLRAWWDNENGQTWGRAMPGYLVALYFTTAHLGEARDEIWKAHLEELRPFPDLFNAIARGTSLAAPVVQG</sequence>
<evidence type="ECO:0000313" key="2">
    <source>
        <dbReference type="Proteomes" id="UP000594205"/>
    </source>
</evidence>
<keyword evidence="2" id="KW-1185">Reference proteome</keyword>
<organism evidence="1 2">
    <name type="scientific">Streptomyces ferrugineus</name>
    <dbReference type="NCBI Taxonomy" id="1413221"/>
    <lineage>
        <taxon>Bacteria</taxon>
        <taxon>Bacillati</taxon>
        <taxon>Actinomycetota</taxon>
        <taxon>Actinomycetes</taxon>
        <taxon>Kitasatosporales</taxon>
        <taxon>Streptomycetaceae</taxon>
        <taxon>Streptomyces</taxon>
    </lineage>
</organism>
<evidence type="ECO:0000313" key="1">
    <source>
        <dbReference type="EMBL" id="QOV33093.1"/>
    </source>
</evidence>
<accession>A0A7M2SCH3</accession>
<dbReference type="EMBL" id="CP063373">
    <property type="protein sequence ID" value="QOV33093.1"/>
    <property type="molecule type" value="Genomic_DNA"/>
</dbReference>
<reference evidence="1 2" key="1">
    <citation type="submission" date="2020-10" db="EMBL/GenBank/DDBJ databases">
        <title>Streptomyces ferrugineus complate genome analysis.</title>
        <authorList>
            <person name="Anwar N."/>
        </authorList>
    </citation>
    <scope>NUCLEOTIDE SEQUENCE [LARGE SCALE GENOMIC DNA]</scope>
    <source>
        <strain evidence="1 2">CCTCC AA2014009</strain>
    </source>
</reference>
<protein>
    <submittedName>
        <fullName evidence="1">Uncharacterized protein</fullName>
    </submittedName>
</protein>